<dbReference type="InterPro" id="IPR011051">
    <property type="entry name" value="RmlC_Cupin_sf"/>
</dbReference>
<protein>
    <recommendedName>
        <fullName evidence="4">AraC-type arabinose-binding/dimerisation domain-containing protein</fullName>
    </recommendedName>
</protein>
<dbReference type="SUPFAM" id="SSF51182">
    <property type="entry name" value="RmlC-like cupins"/>
    <property type="match status" value="1"/>
</dbReference>
<sequence length="184" mass="19868">MARTTADDQSRHQSEASDSGRAAGISVYTGASLGDVGEIMSAPEFPAEIPAGLDLAAIAGGTVVDVIFRDDRPDGFSLANIRLAPDYILPTHSHDVDCLYYVQSGWIVLGRRRIDSGGGFLVLAERPYGYRAGPEGATVLEFRKSTGFNMVISAMPSAKWQEIVDVARRHDGWPDFVETVALPR</sequence>
<name>A0A1Q4HGY7_9MYCO</name>
<evidence type="ECO:0008006" key="4">
    <source>
        <dbReference type="Google" id="ProtNLM"/>
    </source>
</evidence>
<comment type="caution">
    <text evidence="2">The sequence shown here is derived from an EMBL/GenBank/DDBJ whole genome shotgun (WGS) entry which is preliminary data.</text>
</comment>
<dbReference type="STRING" id="1801.BRW64_09045"/>
<reference evidence="2 3" key="1">
    <citation type="submission" date="2016-09" db="EMBL/GenBank/DDBJ databases">
        <title>genome sequences of unsequenced Mycobacteria.</title>
        <authorList>
            <person name="Greninger A.L."/>
            <person name="Jerome K.R."/>
            <person name="Mcnair B."/>
            <person name="Wallis C."/>
            <person name="Fang F."/>
        </authorList>
    </citation>
    <scope>NUCLEOTIDE SEQUENCE [LARGE SCALE GENOMIC DNA]</scope>
    <source>
        <strain evidence="2 3">BM1</strain>
    </source>
</reference>
<evidence type="ECO:0000313" key="2">
    <source>
        <dbReference type="EMBL" id="OPE56403.1"/>
    </source>
</evidence>
<evidence type="ECO:0000256" key="1">
    <source>
        <dbReference type="SAM" id="MobiDB-lite"/>
    </source>
</evidence>
<gene>
    <name evidence="2" type="ORF">BV510_00205</name>
</gene>
<organism evidence="2 3">
    <name type="scientific">Mycolicibacterium diernhoferi</name>
    <dbReference type="NCBI Taxonomy" id="1801"/>
    <lineage>
        <taxon>Bacteria</taxon>
        <taxon>Bacillati</taxon>
        <taxon>Actinomycetota</taxon>
        <taxon>Actinomycetes</taxon>
        <taxon>Mycobacteriales</taxon>
        <taxon>Mycobacteriaceae</taxon>
        <taxon>Mycolicibacterium</taxon>
    </lineage>
</organism>
<dbReference type="OrthoDB" id="9794183at2"/>
<accession>A0A1Q4HGY7</accession>
<dbReference type="RefSeq" id="WP_073856182.1">
    <property type="nucleotide sequence ID" value="NZ_BAAATC010000019.1"/>
</dbReference>
<proteinExistence type="predicted"/>
<feature type="compositionally biased region" description="Basic and acidic residues" evidence="1">
    <location>
        <begin position="1"/>
        <end position="15"/>
    </location>
</feature>
<dbReference type="EMBL" id="MIJD01000001">
    <property type="protein sequence ID" value="OPE56403.1"/>
    <property type="molecule type" value="Genomic_DNA"/>
</dbReference>
<dbReference type="AlphaFoldDB" id="A0A1Q4HGY7"/>
<evidence type="ECO:0000313" key="3">
    <source>
        <dbReference type="Proteomes" id="UP000191039"/>
    </source>
</evidence>
<feature type="region of interest" description="Disordered" evidence="1">
    <location>
        <begin position="1"/>
        <end position="21"/>
    </location>
</feature>
<dbReference type="Proteomes" id="UP000191039">
    <property type="component" value="Unassembled WGS sequence"/>
</dbReference>